<dbReference type="Proteomes" id="UP000219331">
    <property type="component" value="Unassembled WGS sequence"/>
</dbReference>
<keyword evidence="9" id="KW-0170">Cobalt</keyword>
<evidence type="ECO:0000256" key="5">
    <source>
        <dbReference type="ARBA" id="ARBA00022605"/>
    </source>
</evidence>
<evidence type="ECO:0000256" key="9">
    <source>
        <dbReference type="ARBA" id="ARBA00023285"/>
    </source>
</evidence>
<evidence type="ECO:0000256" key="2">
    <source>
        <dbReference type="ARBA" id="ARBA00005691"/>
    </source>
</evidence>
<dbReference type="SUPFAM" id="SSF55031">
    <property type="entry name" value="Bacterial exopeptidase dimerisation domain"/>
    <property type="match status" value="1"/>
</dbReference>
<dbReference type="InterPro" id="IPR011650">
    <property type="entry name" value="Peptidase_M20_dimer"/>
</dbReference>
<keyword evidence="3" id="KW-0963">Cytoplasm</keyword>
<evidence type="ECO:0000256" key="8">
    <source>
        <dbReference type="ARBA" id="ARBA00022833"/>
    </source>
</evidence>
<dbReference type="Pfam" id="PF07687">
    <property type="entry name" value="M20_dimer"/>
    <property type="match status" value="1"/>
</dbReference>
<evidence type="ECO:0000259" key="10">
    <source>
        <dbReference type="Pfam" id="PF07687"/>
    </source>
</evidence>
<keyword evidence="12" id="KW-1185">Reference proteome</keyword>
<evidence type="ECO:0000256" key="6">
    <source>
        <dbReference type="ARBA" id="ARBA00022723"/>
    </source>
</evidence>
<accession>A0A285RRF7</accession>
<dbReference type="CDD" id="cd03894">
    <property type="entry name" value="M20_ArgE"/>
    <property type="match status" value="1"/>
</dbReference>
<evidence type="ECO:0000256" key="4">
    <source>
        <dbReference type="ARBA" id="ARBA00022571"/>
    </source>
</evidence>
<name>A0A285RRF7_9HYPH</name>
<dbReference type="InterPro" id="IPR010169">
    <property type="entry name" value="AcOrn-deacetyl"/>
</dbReference>
<dbReference type="PANTHER" id="PTHR43808">
    <property type="entry name" value="ACETYLORNITHINE DEACETYLASE"/>
    <property type="match status" value="1"/>
</dbReference>
<dbReference type="OrthoDB" id="9809784at2"/>
<dbReference type="GO" id="GO:0008777">
    <property type="term" value="F:acetylornithine deacetylase activity"/>
    <property type="evidence" value="ECO:0007669"/>
    <property type="project" value="TreeGrafter"/>
</dbReference>
<dbReference type="InterPro" id="IPR050072">
    <property type="entry name" value="Peptidase_M20A"/>
</dbReference>
<organism evidence="11 12">
    <name type="scientific">Stappia indica</name>
    <dbReference type="NCBI Taxonomy" id="538381"/>
    <lineage>
        <taxon>Bacteria</taxon>
        <taxon>Pseudomonadati</taxon>
        <taxon>Pseudomonadota</taxon>
        <taxon>Alphaproteobacteria</taxon>
        <taxon>Hyphomicrobiales</taxon>
        <taxon>Stappiaceae</taxon>
        <taxon>Stappia</taxon>
    </lineage>
</organism>
<dbReference type="NCBIfam" id="NF005710">
    <property type="entry name" value="PRK07522.1"/>
    <property type="match status" value="1"/>
</dbReference>
<comment type="similarity">
    <text evidence="2">Belongs to the peptidase M20A family. ArgE subfamily.</text>
</comment>
<dbReference type="Pfam" id="PF01546">
    <property type="entry name" value="Peptidase_M20"/>
    <property type="match status" value="1"/>
</dbReference>
<feature type="domain" description="Peptidase M20 dimerisation" evidence="10">
    <location>
        <begin position="175"/>
        <end position="284"/>
    </location>
</feature>
<dbReference type="Gene3D" id="3.30.70.360">
    <property type="match status" value="1"/>
</dbReference>
<evidence type="ECO:0000256" key="7">
    <source>
        <dbReference type="ARBA" id="ARBA00022801"/>
    </source>
</evidence>
<gene>
    <name evidence="11" type="ORF">SAMN05421512_102296</name>
</gene>
<dbReference type="PANTHER" id="PTHR43808:SF31">
    <property type="entry name" value="N-ACETYL-L-CITRULLINE DEACETYLASE"/>
    <property type="match status" value="1"/>
</dbReference>
<dbReference type="InterPro" id="IPR002933">
    <property type="entry name" value="Peptidase_M20"/>
</dbReference>
<keyword evidence="4" id="KW-0055">Arginine biosynthesis</keyword>
<reference evidence="11 12" key="1">
    <citation type="submission" date="2017-08" db="EMBL/GenBank/DDBJ databases">
        <authorList>
            <person name="de Groot N.N."/>
        </authorList>
    </citation>
    <scope>NUCLEOTIDE SEQUENCE [LARGE SCALE GENOMIC DNA]</scope>
    <source>
        <strain evidence="11 12">USBA 352</strain>
    </source>
</reference>
<keyword evidence="8" id="KW-0862">Zinc</keyword>
<dbReference type="RefSeq" id="WP_097174059.1">
    <property type="nucleotide sequence ID" value="NZ_OBML01000002.1"/>
</dbReference>
<evidence type="ECO:0000313" key="12">
    <source>
        <dbReference type="Proteomes" id="UP000219331"/>
    </source>
</evidence>
<dbReference type="AlphaFoldDB" id="A0A285RRF7"/>
<dbReference type="PROSITE" id="PS00759">
    <property type="entry name" value="ARGE_DAPE_CPG2_2"/>
    <property type="match status" value="1"/>
</dbReference>
<dbReference type="SUPFAM" id="SSF53187">
    <property type="entry name" value="Zn-dependent exopeptidases"/>
    <property type="match status" value="1"/>
</dbReference>
<evidence type="ECO:0000256" key="1">
    <source>
        <dbReference type="ARBA" id="ARBA00001947"/>
    </source>
</evidence>
<dbReference type="InterPro" id="IPR036264">
    <property type="entry name" value="Bact_exopeptidase_dim_dom"/>
</dbReference>
<keyword evidence="5" id="KW-0028">Amino-acid biosynthesis</keyword>
<dbReference type="Gene3D" id="3.40.630.10">
    <property type="entry name" value="Zn peptidases"/>
    <property type="match status" value="1"/>
</dbReference>
<keyword evidence="7" id="KW-0378">Hydrolase</keyword>
<evidence type="ECO:0000256" key="3">
    <source>
        <dbReference type="ARBA" id="ARBA00022490"/>
    </source>
</evidence>
<keyword evidence="6" id="KW-0479">Metal-binding</keyword>
<evidence type="ECO:0000313" key="11">
    <source>
        <dbReference type="EMBL" id="SOB96726.1"/>
    </source>
</evidence>
<sequence>MLQPAAPRSAGILKDLVGFDTTSRNSNLALIAHVEAFFAARGIATTRVPDETGEKANLIATIGPKDVPGYVLSGHTDVVPVDGQNWTSDAFTLTERDGLLYGRGACDMKGFLACCLAKVDDMLARDLAKPIHFALSYDEEVGCKGVPSLIERLVETVALPEACFVGEPTEMQVIIGHKAKRSYRAIVTGRTCHSSLAPQGVNAIDHAARLILKVREMGIELAEGPSDPLYDVPVTTAHTGTVSGGIALNIVPDHCEFAFEFRVLPGEDADALVDEVMRFAREEIEPEMKARAPETGIAFEQVSSFPGLDTSADADVTRLAKRLAERNDHAKVAYGTEGGRFVEIAAIPTVVIGPGSIEQAHKADEFIAVSELVKCEAFLDRLIEEAAR</sequence>
<proteinExistence type="inferred from homology"/>
<dbReference type="GO" id="GO:0006526">
    <property type="term" value="P:L-arginine biosynthetic process"/>
    <property type="evidence" value="ECO:0007669"/>
    <property type="project" value="UniProtKB-KW"/>
</dbReference>
<dbReference type="GO" id="GO:0046872">
    <property type="term" value="F:metal ion binding"/>
    <property type="evidence" value="ECO:0007669"/>
    <property type="project" value="UniProtKB-KW"/>
</dbReference>
<dbReference type="STRING" id="538381.GCA_001696535_03224"/>
<protein>
    <submittedName>
        <fullName evidence="11">Acetylornithine deacetylase</fullName>
    </submittedName>
</protein>
<dbReference type="NCBIfam" id="TIGR01892">
    <property type="entry name" value="AcOrn-deacetyl"/>
    <property type="match status" value="1"/>
</dbReference>
<comment type="cofactor">
    <cofactor evidence="1">
        <name>Zn(2+)</name>
        <dbReference type="ChEBI" id="CHEBI:29105"/>
    </cofactor>
</comment>
<dbReference type="EMBL" id="OBML01000002">
    <property type="protein sequence ID" value="SOB96726.1"/>
    <property type="molecule type" value="Genomic_DNA"/>
</dbReference>
<dbReference type="InterPro" id="IPR001261">
    <property type="entry name" value="ArgE/DapE_CS"/>
</dbReference>